<organism evidence="1 2">
    <name type="scientific">Sphingomonas chungangi</name>
    <dbReference type="NCBI Taxonomy" id="2683589"/>
    <lineage>
        <taxon>Bacteria</taxon>
        <taxon>Pseudomonadati</taxon>
        <taxon>Pseudomonadota</taxon>
        <taxon>Alphaproteobacteria</taxon>
        <taxon>Sphingomonadales</taxon>
        <taxon>Sphingomonadaceae</taxon>
        <taxon>Sphingomonas</taxon>
    </lineage>
</organism>
<evidence type="ECO:0000313" key="2">
    <source>
        <dbReference type="Proteomes" id="UP000570166"/>
    </source>
</evidence>
<name>A0A838L415_9SPHN</name>
<dbReference type="EMBL" id="JACEIB010000002">
    <property type="protein sequence ID" value="MBA2933159.1"/>
    <property type="molecule type" value="Genomic_DNA"/>
</dbReference>
<accession>A0A838L415</accession>
<evidence type="ECO:0000313" key="1">
    <source>
        <dbReference type="EMBL" id="MBA2933159.1"/>
    </source>
</evidence>
<proteinExistence type="predicted"/>
<comment type="caution">
    <text evidence="1">The sequence shown here is derived from an EMBL/GenBank/DDBJ whole genome shotgun (WGS) entry which is preliminary data.</text>
</comment>
<dbReference type="RefSeq" id="WP_160366312.1">
    <property type="nucleotide sequence ID" value="NZ_JACEIB010000002.1"/>
</dbReference>
<protein>
    <submittedName>
        <fullName evidence="1">Uncharacterized protein</fullName>
    </submittedName>
</protein>
<dbReference type="AlphaFoldDB" id="A0A838L415"/>
<keyword evidence="2" id="KW-1185">Reference proteome</keyword>
<sequence>MYLRFVTPGTVTRAGLRPGLFRAAYDTRRALWPSPLAQAIDHELSWFGRHLPVPRGAHPFAVRAQRVWHKDGVCWFRPQDEAREAIAHAHVLSALLGECGVTVERIAARHPGTILYRDAMQVVAKPD</sequence>
<reference evidence="1 2" key="1">
    <citation type="submission" date="2020-07" db="EMBL/GenBank/DDBJ databases">
        <authorList>
            <person name="Sun Q."/>
        </authorList>
    </citation>
    <scope>NUCLEOTIDE SEQUENCE [LARGE SCALE GENOMIC DNA]</scope>
    <source>
        <strain evidence="1 2">CGMCC 1.13654</strain>
    </source>
</reference>
<dbReference type="Proteomes" id="UP000570166">
    <property type="component" value="Unassembled WGS sequence"/>
</dbReference>
<gene>
    <name evidence="1" type="ORF">HZF05_03515</name>
</gene>